<dbReference type="GO" id="GO:0006515">
    <property type="term" value="P:protein quality control for misfolded or incompletely synthesized proteins"/>
    <property type="evidence" value="ECO:0007669"/>
    <property type="project" value="TreeGrafter"/>
</dbReference>
<dbReference type="InParanoid" id="A0A0C2ZYA6"/>
<dbReference type="EMBL" id="KN822101">
    <property type="protein sequence ID" value="KIM57442.1"/>
    <property type="molecule type" value="Genomic_DNA"/>
</dbReference>
<dbReference type="PANTHER" id="PTHR22726:SF18">
    <property type="entry name" value="PEPTIDASE M48 DOMAIN-CONTAINING PROTEIN"/>
    <property type="match status" value="1"/>
</dbReference>
<dbReference type="GO" id="GO:0034982">
    <property type="term" value="P:mitochondrial protein processing"/>
    <property type="evidence" value="ECO:0007669"/>
    <property type="project" value="TreeGrafter"/>
</dbReference>
<protein>
    <recommendedName>
        <fullName evidence="9">Peptidase M48 domain-containing protein</fullName>
    </recommendedName>
</protein>
<dbReference type="GO" id="GO:0046872">
    <property type="term" value="F:metal ion binding"/>
    <property type="evidence" value="ECO:0007669"/>
    <property type="project" value="UniProtKB-KW"/>
</dbReference>
<dbReference type="GO" id="GO:0005743">
    <property type="term" value="C:mitochondrial inner membrane"/>
    <property type="evidence" value="ECO:0007669"/>
    <property type="project" value="TreeGrafter"/>
</dbReference>
<evidence type="ECO:0000259" key="9">
    <source>
        <dbReference type="Pfam" id="PF01435"/>
    </source>
</evidence>
<gene>
    <name evidence="10" type="ORF">SCLCIDRAFT_28894</name>
</gene>
<evidence type="ECO:0000256" key="6">
    <source>
        <dbReference type="ARBA" id="ARBA00023049"/>
    </source>
</evidence>
<dbReference type="Pfam" id="PF01435">
    <property type="entry name" value="Peptidase_M48"/>
    <property type="match status" value="1"/>
</dbReference>
<dbReference type="PANTHER" id="PTHR22726">
    <property type="entry name" value="METALLOENDOPEPTIDASE OMA1"/>
    <property type="match status" value="1"/>
</dbReference>
<feature type="transmembrane region" description="Helical" evidence="8">
    <location>
        <begin position="154"/>
        <end position="175"/>
    </location>
</feature>
<keyword evidence="6" id="KW-0482">Metalloprotease</keyword>
<dbReference type="Proteomes" id="UP000053989">
    <property type="component" value="Unassembled WGS sequence"/>
</dbReference>
<sequence>MFRPLVRVRPGLRAVWQRHTLERQSHALVLSVPPPTTSGRFLGPTKTGLVLERAGIRVTKRYPWNTPGGVAHFHSTPGNQGPLIPLLLGALKASTTLEVVRTAGRIALTFLPLLLIKNRFNRKYIKHHEHFHNGEPVPEERKALLLQRIRTRTIIFHMLLFIPVALFWVAILASAERTPLTGRWRLIILSPEEEDDIAAQLAGPQWYQAVSEVLASDGSPTSIPTDNWRYQWVQDTLRRLESVIPILQHEQELSTKWLDTGSAGAPLPPPAEYPLRPRPRASDTMRKFTETLCGRKSSSSAHVIAGPPYSLLIVDKPDASNAFSYGFGPDGASGIVIYSGFLDDILSKAPSRETAAPQQIPEKTSWLPQVFGSFFAFSPPSSSVRPHPTPTQEQTEELAILLAHEVAHLVLSHHLETLSSATIIVPAVISMAADIARTLLFPITMLFGPFVNDAVAQLGKVGSGELTKLGEYCTSVSQEIEADIVSARLLSYAGFDARQAVAFWESRQNSAKPADCSSFSSSEPPDTHRPLARRIMGASHPVNEVRVEKLKEELVRWELEKRVALRKREAVEAKKRSATDQV</sequence>
<organism evidence="10 11">
    <name type="scientific">Scleroderma citrinum Foug A</name>
    <dbReference type="NCBI Taxonomy" id="1036808"/>
    <lineage>
        <taxon>Eukaryota</taxon>
        <taxon>Fungi</taxon>
        <taxon>Dikarya</taxon>
        <taxon>Basidiomycota</taxon>
        <taxon>Agaricomycotina</taxon>
        <taxon>Agaricomycetes</taxon>
        <taxon>Agaricomycetidae</taxon>
        <taxon>Boletales</taxon>
        <taxon>Sclerodermatineae</taxon>
        <taxon>Sclerodermataceae</taxon>
        <taxon>Scleroderma</taxon>
    </lineage>
</organism>
<dbReference type="AlphaFoldDB" id="A0A0C2ZYA6"/>
<dbReference type="HOGENOM" id="CLU_036521_0_0_1"/>
<feature type="domain" description="Peptidase M48" evidence="9">
    <location>
        <begin position="305"/>
        <end position="553"/>
    </location>
</feature>
<evidence type="ECO:0000256" key="5">
    <source>
        <dbReference type="ARBA" id="ARBA00022833"/>
    </source>
</evidence>
<evidence type="ECO:0000256" key="2">
    <source>
        <dbReference type="ARBA" id="ARBA00022670"/>
    </source>
</evidence>
<keyword evidence="8" id="KW-1133">Transmembrane helix</keyword>
<reference evidence="10 11" key="1">
    <citation type="submission" date="2014-04" db="EMBL/GenBank/DDBJ databases">
        <authorList>
            <consortium name="DOE Joint Genome Institute"/>
            <person name="Kuo A."/>
            <person name="Kohler A."/>
            <person name="Nagy L.G."/>
            <person name="Floudas D."/>
            <person name="Copeland A."/>
            <person name="Barry K.W."/>
            <person name="Cichocki N."/>
            <person name="Veneault-Fourrey C."/>
            <person name="LaButti K."/>
            <person name="Lindquist E.A."/>
            <person name="Lipzen A."/>
            <person name="Lundell T."/>
            <person name="Morin E."/>
            <person name="Murat C."/>
            <person name="Sun H."/>
            <person name="Tunlid A."/>
            <person name="Henrissat B."/>
            <person name="Grigoriev I.V."/>
            <person name="Hibbett D.S."/>
            <person name="Martin F."/>
            <person name="Nordberg H.P."/>
            <person name="Cantor M.N."/>
            <person name="Hua S.X."/>
        </authorList>
    </citation>
    <scope>NUCLEOTIDE SEQUENCE [LARGE SCALE GENOMIC DNA]</scope>
    <source>
        <strain evidence="10 11">Foug A</strain>
    </source>
</reference>
<evidence type="ECO:0000256" key="8">
    <source>
        <dbReference type="SAM" id="Phobius"/>
    </source>
</evidence>
<evidence type="ECO:0000256" key="7">
    <source>
        <dbReference type="SAM" id="MobiDB-lite"/>
    </source>
</evidence>
<dbReference type="GO" id="GO:0004222">
    <property type="term" value="F:metalloendopeptidase activity"/>
    <property type="evidence" value="ECO:0007669"/>
    <property type="project" value="InterPro"/>
</dbReference>
<name>A0A0C2ZYA6_9AGAM</name>
<keyword evidence="4" id="KW-0378">Hydrolase</keyword>
<evidence type="ECO:0000313" key="10">
    <source>
        <dbReference type="EMBL" id="KIM57442.1"/>
    </source>
</evidence>
<keyword evidence="11" id="KW-1185">Reference proteome</keyword>
<evidence type="ECO:0000256" key="1">
    <source>
        <dbReference type="ARBA" id="ARBA00001947"/>
    </source>
</evidence>
<evidence type="ECO:0000256" key="3">
    <source>
        <dbReference type="ARBA" id="ARBA00022723"/>
    </source>
</evidence>
<feature type="compositionally biased region" description="Polar residues" evidence="7">
    <location>
        <begin position="511"/>
        <end position="524"/>
    </location>
</feature>
<keyword evidence="5" id="KW-0862">Zinc</keyword>
<evidence type="ECO:0000313" key="11">
    <source>
        <dbReference type="Proteomes" id="UP000053989"/>
    </source>
</evidence>
<evidence type="ECO:0000256" key="4">
    <source>
        <dbReference type="ARBA" id="ARBA00022801"/>
    </source>
</evidence>
<dbReference type="InterPro" id="IPR051156">
    <property type="entry name" value="Mito/Outer_Membr_Metalloprot"/>
</dbReference>
<dbReference type="InterPro" id="IPR001915">
    <property type="entry name" value="Peptidase_M48"/>
</dbReference>
<proteinExistence type="predicted"/>
<accession>A0A0C2ZYA6</accession>
<keyword evidence="2" id="KW-0645">Protease</keyword>
<dbReference type="OrthoDB" id="7464992at2759"/>
<keyword evidence="8" id="KW-0472">Membrane</keyword>
<comment type="cofactor">
    <cofactor evidence="1">
        <name>Zn(2+)</name>
        <dbReference type="ChEBI" id="CHEBI:29105"/>
    </cofactor>
</comment>
<reference evidence="11" key="2">
    <citation type="submission" date="2015-01" db="EMBL/GenBank/DDBJ databases">
        <title>Evolutionary Origins and Diversification of the Mycorrhizal Mutualists.</title>
        <authorList>
            <consortium name="DOE Joint Genome Institute"/>
            <consortium name="Mycorrhizal Genomics Consortium"/>
            <person name="Kohler A."/>
            <person name="Kuo A."/>
            <person name="Nagy L.G."/>
            <person name="Floudas D."/>
            <person name="Copeland A."/>
            <person name="Barry K.W."/>
            <person name="Cichocki N."/>
            <person name="Veneault-Fourrey C."/>
            <person name="LaButti K."/>
            <person name="Lindquist E.A."/>
            <person name="Lipzen A."/>
            <person name="Lundell T."/>
            <person name="Morin E."/>
            <person name="Murat C."/>
            <person name="Riley R."/>
            <person name="Ohm R."/>
            <person name="Sun H."/>
            <person name="Tunlid A."/>
            <person name="Henrissat B."/>
            <person name="Grigoriev I.V."/>
            <person name="Hibbett D.S."/>
            <person name="Martin F."/>
        </authorList>
    </citation>
    <scope>NUCLEOTIDE SEQUENCE [LARGE SCALE GENOMIC DNA]</scope>
    <source>
        <strain evidence="11">Foug A</strain>
    </source>
</reference>
<feature type="region of interest" description="Disordered" evidence="7">
    <location>
        <begin position="511"/>
        <end position="530"/>
    </location>
</feature>
<keyword evidence="8" id="KW-0812">Transmembrane</keyword>
<keyword evidence="3" id="KW-0479">Metal-binding</keyword>